<dbReference type="CDD" id="cd02659">
    <property type="entry name" value="peptidase_C19C"/>
    <property type="match status" value="1"/>
</dbReference>
<dbReference type="FunFam" id="3.90.70.10:FF:000044">
    <property type="entry name" value="Ubiquitin carboxyl-terminal hydrolase 13"/>
    <property type="match status" value="1"/>
</dbReference>
<dbReference type="InterPro" id="IPR002083">
    <property type="entry name" value="MATH/TRAF_dom"/>
</dbReference>
<dbReference type="CDD" id="cd00121">
    <property type="entry name" value="MATH"/>
    <property type="match status" value="1"/>
</dbReference>
<dbReference type="PROSITE" id="PS50144">
    <property type="entry name" value="MATH"/>
    <property type="match status" value="1"/>
</dbReference>
<dbReference type="PROSITE" id="PS50235">
    <property type="entry name" value="USP_3"/>
    <property type="match status" value="1"/>
</dbReference>
<dbReference type="Pfam" id="PF22486">
    <property type="entry name" value="MATH_2"/>
    <property type="match status" value="1"/>
</dbReference>
<feature type="domain" description="MATH" evidence="8">
    <location>
        <begin position="33"/>
        <end position="157"/>
    </location>
</feature>
<evidence type="ECO:0000256" key="3">
    <source>
        <dbReference type="ARBA" id="ARBA00012759"/>
    </source>
</evidence>
<evidence type="ECO:0000256" key="4">
    <source>
        <dbReference type="ARBA" id="ARBA00022670"/>
    </source>
</evidence>
<dbReference type="PROSITE" id="PS00972">
    <property type="entry name" value="USP_1"/>
    <property type="match status" value="1"/>
</dbReference>
<accession>A0A2P6VGK9</accession>
<dbReference type="InterPro" id="IPR028889">
    <property type="entry name" value="USP"/>
</dbReference>
<dbReference type="EC" id="3.4.19.12" evidence="3"/>
<reference evidence="10 11" key="1">
    <citation type="journal article" date="2018" name="Plant J.">
        <title>Genome sequences of Chlorella sorokiniana UTEX 1602 and Micractinium conductrix SAG 241.80: implications to maltose excretion by a green alga.</title>
        <authorList>
            <person name="Arriola M.B."/>
            <person name="Velmurugan N."/>
            <person name="Zhang Y."/>
            <person name="Plunkett M.H."/>
            <person name="Hondzo H."/>
            <person name="Barney B.M."/>
        </authorList>
    </citation>
    <scope>NUCLEOTIDE SEQUENCE [LARGE SCALE GENOMIC DNA]</scope>
    <source>
        <strain evidence="10 11">SAG 241.80</strain>
    </source>
</reference>
<proteinExistence type="inferred from homology"/>
<evidence type="ECO:0000256" key="2">
    <source>
        <dbReference type="ARBA" id="ARBA00009085"/>
    </source>
</evidence>
<evidence type="ECO:0000256" key="1">
    <source>
        <dbReference type="ARBA" id="ARBA00000707"/>
    </source>
</evidence>
<keyword evidence="6 10" id="KW-0378">Hydrolase</keyword>
<dbReference type="InterPro" id="IPR018200">
    <property type="entry name" value="USP_CS"/>
</dbReference>
<evidence type="ECO:0000256" key="6">
    <source>
        <dbReference type="ARBA" id="ARBA00022801"/>
    </source>
</evidence>
<dbReference type="PANTHER" id="PTHR24006:SF644">
    <property type="entry name" value="UBIQUITIN CARBOXYL-TERMINAL HYDROLASE 7"/>
    <property type="match status" value="1"/>
</dbReference>
<dbReference type="GO" id="GO:0031647">
    <property type="term" value="P:regulation of protein stability"/>
    <property type="evidence" value="ECO:0007669"/>
    <property type="project" value="TreeGrafter"/>
</dbReference>
<dbReference type="SUPFAM" id="SSF49599">
    <property type="entry name" value="TRAF domain-like"/>
    <property type="match status" value="1"/>
</dbReference>
<comment type="similarity">
    <text evidence="2">Belongs to the peptidase C19 family.</text>
</comment>
<dbReference type="GO" id="GO:0005829">
    <property type="term" value="C:cytosol"/>
    <property type="evidence" value="ECO:0007669"/>
    <property type="project" value="TreeGrafter"/>
</dbReference>
<dbReference type="InterPro" id="IPR038765">
    <property type="entry name" value="Papain-like_cys_pep_sf"/>
</dbReference>
<dbReference type="Pfam" id="PF00443">
    <property type="entry name" value="UCH"/>
    <property type="match status" value="1"/>
</dbReference>
<dbReference type="Gene3D" id="3.10.20.90">
    <property type="entry name" value="Phosphatidylinositol 3-kinase Catalytic Subunit, Chain A, domain 1"/>
    <property type="match status" value="2"/>
</dbReference>
<dbReference type="Proteomes" id="UP000239649">
    <property type="component" value="Unassembled WGS sequence"/>
</dbReference>
<dbReference type="PANTHER" id="PTHR24006">
    <property type="entry name" value="UBIQUITIN CARBOXYL-TERMINAL HYDROLASE"/>
    <property type="match status" value="1"/>
</dbReference>
<evidence type="ECO:0000256" key="7">
    <source>
        <dbReference type="ARBA" id="ARBA00022807"/>
    </source>
</evidence>
<protein>
    <recommendedName>
        <fullName evidence="3">ubiquitinyl hydrolase 1</fullName>
        <ecNumber evidence="3">3.4.19.12</ecNumber>
    </recommendedName>
</protein>
<gene>
    <name evidence="10" type="ORF">C2E20_3325</name>
</gene>
<dbReference type="GO" id="GO:0005634">
    <property type="term" value="C:nucleus"/>
    <property type="evidence" value="ECO:0007669"/>
    <property type="project" value="TreeGrafter"/>
</dbReference>
<dbReference type="GO" id="GO:0016579">
    <property type="term" value="P:protein deubiquitination"/>
    <property type="evidence" value="ECO:0007669"/>
    <property type="project" value="InterPro"/>
</dbReference>
<dbReference type="PROSITE" id="PS00973">
    <property type="entry name" value="USP_2"/>
    <property type="match status" value="1"/>
</dbReference>
<dbReference type="SMART" id="SM00061">
    <property type="entry name" value="MATH"/>
    <property type="match status" value="1"/>
</dbReference>
<dbReference type="Gene3D" id="2.60.210.10">
    <property type="entry name" value="Apoptosis, Tumor Necrosis Factor Receptor Associated Protein 2, Chain A"/>
    <property type="match status" value="1"/>
</dbReference>
<dbReference type="STRING" id="554055.A0A2P6VGK9"/>
<dbReference type="InterPro" id="IPR001394">
    <property type="entry name" value="Peptidase_C19_UCH"/>
</dbReference>
<feature type="domain" description="USP" evidence="9">
    <location>
        <begin position="176"/>
        <end position="497"/>
    </location>
</feature>
<dbReference type="InterPro" id="IPR024729">
    <property type="entry name" value="USP7_ICP0-binding_dom"/>
</dbReference>
<comment type="caution">
    <text evidence="10">The sequence shown here is derived from an EMBL/GenBank/DDBJ whole genome shotgun (WGS) entry which is preliminary data.</text>
</comment>
<dbReference type="GO" id="GO:0006508">
    <property type="term" value="P:proteolysis"/>
    <property type="evidence" value="ECO:0007669"/>
    <property type="project" value="UniProtKB-KW"/>
</dbReference>
<dbReference type="Pfam" id="PF12436">
    <property type="entry name" value="USP7_ICP0_bdg"/>
    <property type="match status" value="1"/>
</dbReference>
<dbReference type="EMBL" id="LHPF02000007">
    <property type="protein sequence ID" value="PSC73213.1"/>
    <property type="molecule type" value="Genomic_DNA"/>
</dbReference>
<evidence type="ECO:0000259" key="8">
    <source>
        <dbReference type="PROSITE" id="PS50144"/>
    </source>
</evidence>
<evidence type="ECO:0000259" key="9">
    <source>
        <dbReference type="PROSITE" id="PS50235"/>
    </source>
</evidence>
<dbReference type="InterPro" id="IPR008974">
    <property type="entry name" value="TRAF-like"/>
</dbReference>
<evidence type="ECO:0000256" key="5">
    <source>
        <dbReference type="ARBA" id="ARBA00022786"/>
    </source>
</evidence>
<dbReference type="Gene3D" id="3.90.70.10">
    <property type="entry name" value="Cysteine proteinases"/>
    <property type="match status" value="1"/>
</dbReference>
<keyword evidence="4" id="KW-0645">Protease</keyword>
<evidence type="ECO:0000313" key="11">
    <source>
        <dbReference type="Proteomes" id="UP000239649"/>
    </source>
</evidence>
<dbReference type="InterPro" id="IPR029346">
    <property type="entry name" value="USP_C"/>
</dbReference>
<dbReference type="GO" id="GO:0004843">
    <property type="term" value="F:cysteine-type deubiquitinase activity"/>
    <property type="evidence" value="ECO:0007669"/>
    <property type="project" value="UniProtKB-EC"/>
</dbReference>
<sequence length="1112" mass="125733">MEVDPAPPAVATPMEVDENVAPAAIVAAPNPLSGEHVWELPNFSSLSGKHLSEPFEIGGYSWQLMVYPQGNNRSDAMALYLAVAEEEQAAFGLQRSATFKLALLSSVEGGDLAKEASHIFTGRETDWGFTTFINFPDLRDPARGFLADDTLRVKVNVEVKPPEDVGYDSRKETGFVGLKNQGATCYMNSLLQTLFNINAFRRAVYHMPTSEDSDPASSMPLALQSVFYKLQFTAGPVSTKDLTSSFGWDTADAFQQHDVQELELILYDALENKMKDTRVEGMINKLFQGHKDNYVECIDVDFKSTNKEPFIDVQLLVQGCKDIYASFDKYCEVETLDGDNKYQAEGHGLQDAKKGTLFDEFPPVLQLHLMRFSYDYMKDMMTKINDRYEFYDVIDLGRDGGKYLSGSADRSKCNRYKLLAVMVHSGGVHGGHYYAYIRPDGKQWLKFDDERVEKADDQKAVEANWGGDGDDRPAAGGFGNFRLARNANAYMLVYVRESEWDSVMCRVDKQDISAHVRARLQTEQEDKEKRKKEKAEAHLYSLVRVATDADLVTQIGTSRHFDLVDHEQVKTFKMSKKAPFSELQRLVAEEMGVPVEQQRFWKWSQRQNGTYRPASVLKPEGPDTPISSIKETAVNRNMRPGVMATLNLFLETPDAATGQLPPLRPNLDLMLFFKQYCPTGEHPNLKYAGRAIVAKDTKVKELFEDLRKRGGLESKAALEVYEEIKFEPNVMVEKMTATQSLAAQQLEDGDILVFQQQLKGSEAAAAGVQHATAKEFMEWVRNRQLVTFRPLEDGQGDEGVLELELLKSDTYDNVSTALAAKLGLDHPLKLRLTAQNPLTQMPRPHAIRHRQFDCLQDMLKAGPAAQSSTLYYEVIDLPLPEFENLLSFKIAYHNSKLEEVSQHSLRIQRAATVGDMLEELRRLLPEDAEAKEKPLRLLEVYQWKIWQLFDPRLRVESIGDNTWHLRVEAVPEDQADLDQPGVQHVHCLQVTEDGSNSNQRPFAFSDPFIMRLAPEETVGQLRDRVQRMLGIPDEEFEGSWKPVLCTFGGVEPLGDDVVVASRLDANPRLYGHQERNCIGFVHDNKNPRRTHAHLNSRLAAWQGQEKQLRIRG</sequence>
<evidence type="ECO:0000313" key="10">
    <source>
        <dbReference type="EMBL" id="PSC73213.1"/>
    </source>
</evidence>
<dbReference type="OrthoDB" id="289038at2759"/>
<dbReference type="InterPro" id="IPR050164">
    <property type="entry name" value="Peptidase_C19"/>
</dbReference>
<keyword evidence="11" id="KW-1185">Reference proteome</keyword>
<comment type="catalytic activity">
    <reaction evidence="1">
        <text>Thiol-dependent hydrolysis of ester, thioester, amide, peptide and isopeptide bonds formed by the C-terminal Gly of ubiquitin (a 76-residue protein attached to proteins as an intracellular targeting signal).</text>
        <dbReference type="EC" id="3.4.19.12"/>
    </reaction>
</comment>
<keyword evidence="7" id="KW-0788">Thiol protease</keyword>
<organism evidence="10 11">
    <name type="scientific">Micractinium conductrix</name>
    <dbReference type="NCBI Taxonomy" id="554055"/>
    <lineage>
        <taxon>Eukaryota</taxon>
        <taxon>Viridiplantae</taxon>
        <taxon>Chlorophyta</taxon>
        <taxon>core chlorophytes</taxon>
        <taxon>Trebouxiophyceae</taxon>
        <taxon>Chlorellales</taxon>
        <taxon>Chlorellaceae</taxon>
        <taxon>Chlorella clade</taxon>
        <taxon>Micractinium</taxon>
    </lineage>
</organism>
<dbReference type="Pfam" id="PF14533">
    <property type="entry name" value="USP7_C2"/>
    <property type="match status" value="1"/>
</dbReference>
<dbReference type="SUPFAM" id="SSF54001">
    <property type="entry name" value="Cysteine proteinases"/>
    <property type="match status" value="1"/>
</dbReference>
<name>A0A2P6VGK9_9CHLO</name>
<keyword evidence="5" id="KW-0833">Ubl conjugation pathway</keyword>
<dbReference type="AlphaFoldDB" id="A0A2P6VGK9"/>